<gene>
    <name evidence="1" type="ORF">PsorP6_006079</name>
</gene>
<keyword evidence="2" id="KW-1185">Reference proteome</keyword>
<proteinExistence type="predicted"/>
<protein>
    <submittedName>
        <fullName evidence="1">Uncharacterized protein</fullName>
    </submittedName>
</protein>
<dbReference type="EMBL" id="CM047583">
    <property type="protein sequence ID" value="KAI9913309.1"/>
    <property type="molecule type" value="Genomic_DNA"/>
</dbReference>
<dbReference type="Proteomes" id="UP001163321">
    <property type="component" value="Chromosome 4"/>
</dbReference>
<sequence length="130" mass="14582">MGTWNYMLKIKFVDLNPIFKGLDSFGLITSNALKIKPTLIFVFDTLLNLPLMVLYDLYNAKILWPFISKPVTKVGFNDCCAQCIYQRAGTENQSMMLLILQLSASVKNTNYDILLPSAEQTSSFASSAVK</sequence>
<reference evidence="1 2" key="1">
    <citation type="journal article" date="2022" name="bioRxiv">
        <title>The genome of the oomycete Peronosclerospora sorghi, a cosmopolitan pathogen of maize and sorghum, is inflated with dispersed pseudogenes.</title>
        <authorList>
            <person name="Fletcher K."/>
            <person name="Martin F."/>
            <person name="Isakeit T."/>
            <person name="Cavanaugh K."/>
            <person name="Magill C."/>
            <person name="Michelmore R."/>
        </authorList>
    </citation>
    <scope>NUCLEOTIDE SEQUENCE [LARGE SCALE GENOMIC DNA]</scope>
    <source>
        <strain evidence="1">P6</strain>
    </source>
</reference>
<accession>A0ACC0W5E0</accession>
<evidence type="ECO:0000313" key="2">
    <source>
        <dbReference type="Proteomes" id="UP001163321"/>
    </source>
</evidence>
<organism evidence="1 2">
    <name type="scientific">Peronosclerospora sorghi</name>
    <dbReference type="NCBI Taxonomy" id="230839"/>
    <lineage>
        <taxon>Eukaryota</taxon>
        <taxon>Sar</taxon>
        <taxon>Stramenopiles</taxon>
        <taxon>Oomycota</taxon>
        <taxon>Peronosporomycetes</taxon>
        <taxon>Peronosporales</taxon>
        <taxon>Peronosporaceae</taxon>
        <taxon>Peronosclerospora</taxon>
    </lineage>
</organism>
<name>A0ACC0W5E0_9STRA</name>
<comment type="caution">
    <text evidence="1">The sequence shown here is derived from an EMBL/GenBank/DDBJ whole genome shotgun (WGS) entry which is preliminary data.</text>
</comment>
<evidence type="ECO:0000313" key="1">
    <source>
        <dbReference type="EMBL" id="KAI9913309.1"/>
    </source>
</evidence>